<organism evidence="4 5">
    <name type="scientific">Engelhardtia mirabilis</name>
    <dbReference type="NCBI Taxonomy" id="2528011"/>
    <lineage>
        <taxon>Bacteria</taxon>
        <taxon>Pseudomonadati</taxon>
        <taxon>Planctomycetota</taxon>
        <taxon>Planctomycetia</taxon>
        <taxon>Planctomycetia incertae sedis</taxon>
        <taxon>Engelhardtia</taxon>
    </lineage>
</organism>
<dbReference type="GO" id="GO:0009897">
    <property type="term" value="C:external side of plasma membrane"/>
    <property type="evidence" value="ECO:0007669"/>
    <property type="project" value="TreeGrafter"/>
</dbReference>
<gene>
    <name evidence="4" type="ORF">Pla133_44750</name>
</gene>
<evidence type="ECO:0000313" key="4">
    <source>
        <dbReference type="EMBL" id="QDU69356.1"/>
    </source>
</evidence>
<dbReference type="InterPro" id="IPR013517">
    <property type="entry name" value="FG-GAP"/>
</dbReference>
<dbReference type="GO" id="GO:0007229">
    <property type="term" value="P:integrin-mediated signaling pathway"/>
    <property type="evidence" value="ECO:0007669"/>
    <property type="project" value="TreeGrafter"/>
</dbReference>
<dbReference type="InterPro" id="IPR013519">
    <property type="entry name" value="Int_alpha_beta-p"/>
</dbReference>
<dbReference type="AlphaFoldDB" id="A0A518BQX9"/>
<dbReference type="PROSITE" id="PS51470">
    <property type="entry name" value="FG_GAP"/>
    <property type="match status" value="4"/>
</dbReference>
<name>A0A518BQX9_9BACT</name>
<dbReference type="SMART" id="SM00191">
    <property type="entry name" value="Int_alpha"/>
    <property type="match status" value="7"/>
</dbReference>
<proteinExistence type="predicted"/>
<dbReference type="Gene3D" id="2.130.10.130">
    <property type="entry name" value="Integrin alpha, N-terminal"/>
    <property type="match status" value="3"/>
</dbReference>
<dbReference type="PROSITE" id="PS51257">
    <property type="entry name" value="PROKAR_LIPOPROTEIN"/>
    <property type="match status" value="1"/>
</dbReference>
<dbReference type="Proteomes" id="UP000316921">
    <property type="component" value="Chromosome"/>
</dbReference>
<sequence length="571" mass="57151">MSPHALRTALKPIRRLALTAGLIAGLCACSGGGGGGEASPPAIPTPFLVFASPVDGALSPGNAVLVRIVVDDIADPVADVALLLDGAPAPITLKLVGSTLTGQMLLDPGAHSLRAEFAGPPVIADEVNLWVPSAQGSDPAGDDDELVQGPVSTWSAPLFTILGPTPTADLGRALAALGDVDGDGREDFAVGVSMQGGDGRVQFRSGTTGELLFEAFGAPGDRFGSALAPVADVNGDGVRELIVGAPDAGPDKRGAAILLSGVDGTELWRTPGPSISDHLGTSVDGLGDVDGDGVADVVVGARLSIIVGINGGRALVLSGVDGSVLHDVQGEMAFVQVGTDVASAGDYDGDGRADFVVGSWGSWDNGPASGAATIYSGRDGSQLGRVAGPVADDHLGASIDFADDLNGDGVPDLLCGAPFAGDAALLDVVGEVHAFDGATLEPLWIARGPQHDSQFGRELVAIDDIDGDGANDVLVGAPFDLHGQGSLHVLSGSTGLQLERRTGPAVVGFFGTTCARLGDLDRDGRAEWGIGAPGLSLEQFLAGGAFIYTAGSGEMTPPVDVGVDLGSAAAK</sequence>
<dbReference type="GO" id="GO:0098609">
    <property type="term" value="P:cell-cell adhesion"/>
    <property type="evidence" value="ECO:0007669"/>
    <property type="project" value="TreeGrafter"/>
</dbReference>
<dbReference type="InterPro" id="IPR000413">
    <property type="entry name" value="Integrin_alpha"/>
</dbReference>
<dbReference type="PRINTS" id="PR01185">
    <property type="entry name" value="INTEGRINA"/>
</dbReference>
<keyword evidence="1" id="KW-0732">Signal</keyword>
<dbReference type="GO" id="GO:0033627">
    <property type="term" value="P:cell adhesion mediated by integrin"/>
    <property type="evidence" value="ECO:0007669"/>
    <property type="project" value="TreeGrafter"/>
</dbReference>
<dbReference type="RefSeq" id="WP_145069180.1">
    <property type="nucleotide sequence ID" value="NZ_CP036287.1"/>
</dbReference>
<dbReference type="EMBL" id="CP036287">
    <property type="protein sequence ID" value="QDU69356.1"/>
    <property type="molecule type" value="Genomic_DNA"/>
</dbReference>
<dbReference type="PANTHER" id="PTHR23220">
    <property type="entry name" value="INTEGRIN ALPHA"/>
    <property type="match status" value="1"/>
</dbReference>
<dbReference type="InterPro" id="IPR028994">
    <property type="entry name" value="Integrin_alpha_N"/>
</dbReference>
<reference evidence="4 5" key="1">
    <citation type="submission" date="2019-02" db="EMBL/GenBank/DDBJ databases">
        <title>Deep-cultivation of Planctomycetes and their phenomic and genomic characterization uncovers novel biology.</title>
        <authorList>
            <person name="Wiegand S."/>
            <person name="Jogler M."/>
            <person name="Boedeker C."/>
            <person name="Pinto D."/>
            <person name="Vollmers J."/>
            <person name="Rivas-Marin E."/>
            <person name="Kohn T."/>
            <person name="Peeters S.H."/>
            <person name="Heuer A."/>
            <person name="Rast P."/>
            <person name="Oberbeckmann S."/>
            <person name="Bunk B."/>
            <person name="Jeske O."/>
            <person name="Meyerdierks A."/>
            <person name="Storesund J.E."/>
            <person name="Kallscheuer N."/>
            <person name="Luecker S."/>
            <person name="Lage O.M."/>
            <person name="Pohl T."/>
            <person name="Merkel B.J."/>
            <person name="Hornburger P."/>
            <person name="Mueller R.-W."/>
            <person name="Bruemmer F."/>
            <person name="Labrenz M."/>
            <person name="Spormann A.M."/>
            <person name="Op den Camp H."/>
            <person name="Overmann J."/>
            <person name="Amann R."/>
            <person name="Jetten M.S.M."/>
            <person name="Mascher T."/>
            <person name="Medema M.H."/>
            <person name="Devos D.P."/>
            <person name="Kaster A.-K."/>
            <person name="Ovreas L."/>
            <person name="Rohde M."/>
            <person name="Galperin M.Y."/>
            <person name="Jogler C."/>
        </authorList>
    </citation>
    <scope>NUCLEOTIDE SEQUENCE [LARGE SCALE GENOMIC DNA]</scope>
    <source>
        <strain evidence="4 5">Pla133</strain>
    </source>
</reference>
<evidence type="ECO:0000256" key="1">
    <source>
        <dbReference type="ARBA" id="ARBA00022729"/>
    </source>
</evidence>
<keyword evidence="5" id="KW-1185">Reference proteome</keyword>
<dbReference type="KEGG" id="pbap:Pla133_44750"/>
<keyword evidence="2" id="KW-0677">Repeat</keyword>
<dbReference type="GO" id="GO:0005178">
    <property type="term" value="F:integrin binding"/>
    <property type="evidence" value="ECO:0007669"/>
    <property type="project" value="TreeGrafter"/>
</dbReference>
<accession>A0A518BQX9</accession>
<dbReference type="PANTHER" id="PTHR23220:SF122">
    <property type="entry name" value="INTEGRIN ALPHA-PS1"/>
    <property type="match status" value="1"/>
</dbReference>
<keyword evidence="3" id="KW-0325">Glycoprotein</keyword>
<evidence type="ECO:0000256" key="3">
    <source>
        <dbReference type="ARBA" id="ARBA00023180"/>
    </source>
</evidence>
<protein>
    <submittedName>
        <fullName evidence="4">FG-GAP repeat protein</fullName>
    </submittedName>
</protein>
<dbReference type="GO" id="GO:0008305">
    <property type="term" value="C:integrin complex"/>
    <property type="evidence" value="ECO:0007669"/>
    <property type="project" value="InterPro"/>
</dbReference>
<dbReference type="GO" id="GO:0007160">
    <property type="term" value="P:cell-matrix adhesion"/>
    <property type="evidence" value="ECO:0007669"/>
    <property type="project" value="TreeGrafter"/>
</dbReference>
<dbReference type="Pfam" id="PF01839">
    <property type="entry name" value="FG-GAP"/>
    <property type="match status" value="4"/>
</dbReference>
<evidence type="ECO:0000256" key="2">
    <source>
        <dbReference type="ARBA" id="ARBA00022737"/>
    </source>
</evidence>
<evidence type="ECO:0000313" key="5">
    <source>
        <dbReference type="Proteomes" id="UP000316921"/>
    </source>
</evidence>
<dbReference type="SUPFAM" id="SSF69318">
    <property type="entry name" value="Integrin alpha N-terminal domain"/>
    <property type="match status" value="2"/>
</dbReference>